<feature type="binding site" evidence="6">
    <location>
        <position position="52"/>
    </location>
    <ligand>
        <name>ATP</name>
        <dbReference type="ChEBI" id="CHEBI:30616"/>
    </ligand>
</feature>
<keyword evidence="4" id="KW-0418">Kinase</keyword>
<dbReference type="PANTHER" id="PTHR24348:SF22">
    <property type="entry name" value="NON-SPECIFIC SERINE_THREONINE PROTEIN KINASE"/>
    <property type="match status" value="1"/>
</dbReference>
<dbReference type="InterPro" id="IPR017441">
    <property type="entry name" value="Protein_kinase_ATP_BS"/>
</dbReference>
<dbReference type="Pfam" id="PF00069">
    <property type="entry name" value="Pkinase"/>
    <property type="match status" value="1"/>
</dbReference>
<keyword evidence="5 6" id="KW-0067">ATP-binding</keyword>
<evidence type="ECO:0000256" key="3">
    <source>
        <dbReference type="ARBA" id="ARBA00022741"/>
    </source>
</evidence>
<name>A0A8S1TQQ7_9CILI</name>
<dbReference type="Proteomes" id="UP000689195">
    <property type="component" value="Unassembled WGS sequence"/>
</dbReference>
<organism evidence="8 9">
    <name type="scientific">Paramecium pentaurelia</name>
    <dbReference type="NCBI Taxonomy" id="43138"/>
    <lineage>
        <taxon>Eukaryota</taxon>
        <taxon>Sar</taxon>
        <taxon>Alveolata</taxon>
        <taxon>Ciliophora</taxon>
        <taxon>Intramacronucleata</taxon>
        <taxon>Oligohymenophorea</taxon>
        <taxon>Peniculida</taxon>
        <taxon>Parameciidae</taxon>
        <taxon>Paramecium</taxon>
    </lineage>
</organism>
<comment type="caution">
    <text evidence="8">The sequence shown here is derived from an EMBL/GenBank/DDBJ whole genome shotgun (WGS) entry which is preliminary data.</text>
</comment>
<evidence type="ECO:0000313" key="9">
    <source>
        <dbReference type="Proteomes" id="UP000689195"/>
    </source>
</evidence>
<evidence type="ECO:0000313" key="8">
    <source>
        <dbReference type="EMBL" id="CAD8154620.1"/>
    </source>
</evidence>
<evidence type="ECO:0000259" key="7">
    <source>
        <dbReference type="PROSITE" id="PS50011"/>
    </source>
</evidence>
<dbReference type="EMBL" id="CAJJDO010000026">
    <property type="protein sequence ID" value="CAD8154620.1"/>
    <property type="molecule type" value="Genomic_DNA"/>
</dbReference>
<dbReference type="AlphaFoldDB" id="A0A8S1TQQ7"/>
<dbReference type="GO" id="GO:0000407">
    <property type="term" value="C:phagophore assembly site"/>
    <property type="evidence" value="ECO:0007669"/>
    <property type="project" value="TreeGrafter"/>
</dbReference>
<proteinExistence type="predicted"/>
<dbReference type="GO" id="GO:0010506">
    <property type="term" value="P:regulation of autophagy"/>
    <property type="evidence" value="ECO:0007669"/>
    <property type="project" value="InterPro"/>
</dbReference>
<dbReference type="PANTHER" id="PTHR24348">
    <property type="entry name" value="SERINE/THREONINE-PROTEIN KINASE UNC-51-RELATED"/>
    <property type="match status" value="1"/>
</dbReference>
<keyword evidence="2" id="KW-0808">Transferase</keyword>
<sequence>MNQLVNNNPTTDQGAIQAAFPGEYKNFAPIGRGSYAKVYRAETENGELVAIKVIDLKNMQKEIIPYMQNEMKLLSESDNKNVIKLFKSNQTNEKLILVLEYCQIDVEFMVKRYFKGKLSDDLVITILRQLANGLSYLHRNKIIHRDLKLENFAVQLTQEDQDALQNRNDLTVFDKATYKLIDLGLAKKLGDLQAQTSTWAGTELNMAPEILNEQKYSFQADMYSLGVCLYYMLVGKYPYFDPTNRTPLQDLIKKENVDLNHIANLQLRSLIQKMLKFDPKQRLTFQELYQHEFFKYREGDLANPIDLELNQNQGIYSQRLDESVLEQNPIKRQSEIFQQENESKSQIQQVMNTEQQQQFNDFINNPKIQEKNQEFQTPEVKNMFPTSKFDPQKKQNDQIMQLYHIRNQYIAILKLAEYLEQIIPLVKNSKLDFLTMAQKFNMYIEYLRMVSKQLYLKLQQRFIFFQQSLGPYDRFQLLQKQVKQEDQPKLEKVYVREGDSSGMISWFKKSVFKQIQCEPHDSANFNQQYQQNNIELYKELLKMLQDSFYKYTDDSDPKIKRIKCLIYLSMINTARSRVLFQVELQNTDYKAEELLLTKARDEPDILSEKVTAILAQYNLQYI</sequence>
<reference evidence="8" key="1">
    <citation type="submission" date="2021-01" db="EMBL/GenBank/DDBJ databases">
        <authorList>
            <consortium name="Genoscope - CEA"/>
            <person name="William W."/>
        </authorList>
    </citation>
    <scope>NUCLEOTIDE SEQUENCE</scope>
</reference>
<evidence type="ECO:0000256" key="4">
    <source>
        <dbReference type="ARBA" id="ARBA00022777"/>
    </source>
</evidence>
<dbReference type="InterPro" id="IPR045269">
    <property type="entry name" value="Atg1-like"/>
</dbReference>
<evidence type="ECO:0000256" key="2">
    <source>
        <dbReference type="ARBA" id="ARBA00022679"/>
    </source>
</evidence>
<evidence type="ECO:0000256" key="6">
    <source>
        <dbReference type="PROSITE-ProRule" id="PRU10141"/>
    </source>
</evidence>
<dbReference type="GO" id="GO:0005776">
    <property type="term" value="C:autophagosome"/>
    <property type="evidence" value="ECO:0007669"/>
    <property type="project" value="TreeGrafter"/>
</dbReference>
<gene>
    <name evidence="8" type="ORF">PPENT_87.1.T0260059</name>
</gene>
<keyword evidence="3 6" id="KW-0547">Nucleotide-binding</keyword>
<dbReference type="FunFam" id="3.30.200.20:FF:000131">
    <property type="entry name" value="Dual specificity protein kinase TTK"/>
    <property type="match status" value="1"/>
</dbReference>
<dbReference type="GO" id="GO:0005829">
    <property type="term" value="C:cytosol"/>
    <property type="evidence" value="ECO:0007669"/>
    <property type="project" value="TreeGrafter"/>
</dbReference>
<accession>A0A8S1TQQ7</accession>
<dbReference type="FunFam" id="1.10.510.10:FF:001747">
    <property type="entry name" value="Uncharacterized protein"/>
    <property type="match status" value="1"/>
</dbReference>
<keyword evidence="9" id="KW-1185">Reference proteome</keyword>
<dbReference type="GO" id="GO:0005524">
    <property type="term" value="F:ATP binding"/>
    <property type="evidence" value="ECO:0007669"/>
    <property type="project" value="UniProtKB-UniRule"/>
</dbReference>
<dbReference type="GO" id="GO:0000045">
    <property type="term" value="P:autophagosome assembly"/>
    <property type="evidence" value="ECO:0007669"/>
    <property type="project" value="TreeGrafter"/>
</dbReference>
<dbReference type="InterPro" id="IPR000719">
    <property type="entry name" value="Prot_kinase_dom"/>
</dbReference>
<evidence type="ECO:0000256" key="1">
    <source>
        <dbReference type="ARBA" id="ARBA00022527"/>
    </source>
</evidence>
<dbReference type="PROSITE" id="PS50011">
    <property type="entry name" value="PROTEIN_KINASE_DOM"/>
    <property type="match status" value="1"/>
</dbReference>
<evidence type="ECO:0000256" key="5">
    <source>
        <dbReference type="ARBA" id="ARBA00022840"/>
    </source>
</evidence>
<dbReference type="GO" id="GO:0004674">
    <property type="term" value="F:protein serine/threonine kinase activity"/>
    <property type="evidence" value="ECO:0007669"/>
    <property type="project" value="UniProtKB-KW"/>
</dbReference>
<dbReference type="SMART" id="SM00220">
    <property type="entry name" value="S_TKc"/>
    <property type="match status" value="1"/>
</dbReference>
<dbReference type="OrthoDB" id="5337378at2759"/>
<keyword evidence="1" id="KW-0723">Serine/threonine-protein kinase</keyword>
<protein>
    <recommendedName>
        <fullName evidence="7">Protein kinase domain-containing protein</fullName>
    </recommendedName>
</protein>
<dbReference type="GO" id="GO:0016020">
    <property type="term" value="C:membrane"/>
    <property type="evidence" value="ECO:0007669"/>
    <property type="project" value="TreeGrafter"/>
</dbReference>
<dbReference type="PROSITE" id="PS00107">
    <property type="entry name" value="PROTEIN_KINASE_ATP"/>
    <property type="match status" value="1"/>
</dbReference>
<feature type="domain" description="Protein kinase" evidence="7">
    <location>
        <begin position="24"/>
        <end position="294"/>
    </location>
</feature>